<dbReference type="GO" id="GO:0042597">
    <property type="term" value="C:periplasmic space"/>
    <property type="evidence" value="ECO:0007669"/>
    <property type="project" value="TreeGrafter"/>
</dbReference>
<dbReference type="PANTHER" id="PTHR43620:SF7">
    <property type="entry name" value="GLYCEROPHOSPHODIESTER PHOSPHODIESTERASE GDPD5-RELATED"/>
    <property type="match status" value="1"/>
</dbReference>
<evidence type="ECO:0000256" key="4">
    <source>
        <dbReference type="ARBA" id="ARBA00022798"/>
    </source>
</evidence>
<feature type="domain" description="Peptidase A2" evidence="8">
    <location>
        <begin position="376"/>
        <end position="414"/>
    </location>
</feature>
<dbReference type="GO" id="GO:0008889">
    <property type="term" value="F:glycerophosphodiester phosphodiesterase activity"/>
    <property type="evidence" value="ECO:0007669"/>
    <property type="project" value="UniProtKB-EC"/>
</dbReference>
<feature type="region of interest" description="Disordered" evidence="7">
    <location>
        <begin position="1"/>
        <end position="25"/>
    </location>
</feature>
<dbReference type="GO" id="GO:0006629">
    <property type="term" value="P:lipid metabolic process"/>
    <property type="evidence" value="ECO:0007669"/>
    <property type="project" value="InterPro"/>
</dbReference>
<dbReference type="InterPro" id="IPR030395">
    <property type="entry name" value="GP_PDE_dom"/>
</dbReference>
<evidence type="ECO:0000313" key="10">
    <source>
        <dbReference type="EMBL" id="PVG84733.1"/>
    </source>
</evidence>
<feature type="domain" description="GP-PDE" evidence="9">
    <location>
        <begin position="74"/>
        <end position="399"/>
    </location>
</feature>
<dbReference type="EC" id="3.1.4.46" evidence="2"/>
<evidence type="ECO:0000313" key="11">
    <source>
        <dbReference type="Proteomes" id="UP000246018"/>
    </source>
</evidence>
<sequence>MVGDAGVVEGQGAHSCHPTERRFPPHLIYGAHPALTRRSPRRHAHAVRRPDDAGVTVTRESEVLDRAASLVVTPAVVAHRGASGHRPEHTLESYRTAIRMGVDDIELDLVITRDGVLVARHESEISRTTDVAGRPEFAHLRTTRTIDGIELTGWFVEDFTLAELKTLAARERMPGTRPDNTAYDGAEGIPTFNEVLAMVGAESVRRGRTVGVMVELKHATYFDSIGLPLDEPLLDDLARHGLDGPWARVSIMSFETTILRRLATRTRLPVIQLLEKAELRPADLEVDDPRTYGDLASPEGLAWIDEYADGIGPHKSLVLPRDGSGAIGLPSTLVRDAHRLWLTVHVWTVRAENRFLPTNLRFGGAPDALGDMAGEVRALLDAGVDGVITDHPEIALGEWRRRHAAFTPHPPGAGWLRP</sequence>
<dbReference type="PANTHER" id="PTHR43620">
    <property type="entry name" value="GLYCEROPHOSPHORYL DIESTER PHOSPHODIESTERASE"/>
    <property type="match status" value="1"/>
</dbReference>
<dbReference type="Pfam" id="PF03009">
    <property type="entry name" value="GDPD"/>
    <property type="match status" value="1"/>
</dbReference>
<dbReference type="GO" id="GO:0006508">
    <property type="term" value="P:proteolysis"/>
    <property type="evidence" value="ECO:0007669"/>
    <property type="project" value="InterPro"/>
</dbReference>
<dbReference type="GO" id="GO:0006071">
    <property type="term" value="P:glycerol metabolic process"/>
    <property type="evidence" value="ECO:0007669"/>
    <property type="project" value="UniProtKB-KW"/>
</dbReference>
<evidence type="ECO:0000256" key="6">
    <source>
        <dbReference type="ARBA" id="ARBA00047512"/>
    </source>
</evidence>
<keyword evidence="4" id="KW-0319">Glycerol metabolism</keyword>
<dbReference type="Proteomes" id="UP000246018">
    <property type="component" value="Unassembled WGS sequence"/>
</dbReference>
<comment type="caution">
    <text evidence="10">The sequence shown here is derived from an EMBL/GenBank/DDBJ whole genome shotgun (WGS) entry which is preliminary data.</text>
</comment>
<name>A0A2T8FG97_9ACTN</name>
<keyword evidence="11" id="KW-1185">Reference proteome</keyword>
<evidence type="ECO:0000259" key="8">
    <source>
        <dbReference type="PROSITE" id="PS50175"/>
    </source>
</evidence>
<dbReference type="PROSITE" id="PS51704">
    <property type="entry name" value="GP_PDE"/>
    <property type="match status" value="1"/>
</dbReference>
<dbReference type="InterPro" id="IPR001995">
    <property type="entry name" value="Peptidase_A2_cat"/>
</dbReference>
<dbReference type="InterPro" id="IPR017946">
    <property type="entry name" value="PLC-like_Pdiesterase_TIM-brl"/>
</dbReference>
<organism evidence="10 11">
    <name type="scientific">Nocardioides gansuensis</name>
    <dbReference type="NCBI Taxonomy" id="2138300"/>
    <lineage>
        <taxon>Bacteria</taxon>
        <taxon>Bacillati</taxon>
        <taxon>Actinomycetota</taxon>
        <taxon>Actinomycetes</taxon>
        <taxon>Propionibacteriales</taxon>
        <taxon>Nocardioidaceae</taxon>
        <taxon>Nocardioides</taxon>
    </lineage>
</organism>
<protein>
    <recommendedName>
        <fullName evidence="2">glycerophosphodiester phosphodiesterase</fullName>
        <ecNumber evidence="2">3.1.4.46</ecNumber>
    </recommendedName>
</protein>
<keyword evidence="5" id="KW-0378">Hydrolase</keyword>
<evidence type="ECO:0000256" key="7">
    <source>
        <dbReference type="SAM" id="MobiDB-lite"/>
    </source>
</evidence>
<accession>A0A2T8FG97</accession>
<evidence type="ECO:0000259" key="9">
    <source>
        <dbReference type="PROSITE" id="PS51704"/>
    </source>
</evidence>
<dbReference type="GO" id="GO:0004190">
    <property type="term" value="F:aspartic-type endopeptidase activity"/>
    <property type="evidence" value="ECO:0007669"/>
    <property type="project" value="InterPro"/>
</dbReference>
<dbReference type="Gene3D" id="3.20.20.190">
    <property type="entry name" value="Phosphatidylinositol (PI) phosphodiesterase"/>
    <property type="match status" value="1"/>
</dbReference>
<dbReference type="OrthoDB" id="9758957at2"/>
<dbReference type="EMBL" id="QDGZ01000001">
    <property type="protein sequence ID" value="PVG84733.1"/>
    <property type="molecule type" value="Genomic_DNA"/>
</dbReference>
<comment type="similarity">
    <text evidence="1">Belongs to the glycerophosphoryl diester phosphodiesterase family.</text>
</comment>
<dbReference type="PROSITE" id="PS50175">
    <property type="entry name" value="ASP_PROT_RETROV"/>
    <property type="match status" value="1"/>
</dbReference>
<keyword evidence="3" id="KW-0732">Signal</keyword>
<dbReference type="SUPFAM" id="SSF51695">
    <property type="entry name" value="PLC-like phosphodiesterases"/>
    <property type="match status" value="1"/>
</dbReference>
<comment type="catalytic activity">
    <reaction evidence="6">
        <text>a sn-glycero-3-phosphodiester + H2O = an alcohol + sn-glycerol 3-phosphate + H(+)</text>
        <dbReference type="Rhea" id="RHEA:12969"/>
        <dbReference type="ChEBI" id="CHEBI:15377"/>
        <dbReference type="ChEBI" id="CHEBI:15378"/>
        <dbReference type="ChEBI" id="CHEBI:30879"/>
        <dbReference type="ChEBI" id="CHEBI:57597"/>
        <dbReference type="ChEBI" id="CHEBI:83408"/>
        <dbReference type="EC" id="3.1.4.46"/>
    </reaction>
</comment>
<evidence type="ECO:0000256" key="1">
    <source>
        <dbReference type="ARBA" id="ARBA00007277"/>
    </source>
</evidence>
<evidence type="ECO:0000256" key="5">
    <source>
        <dbReference type="ARBA" id="ARBA00022801"/>
    </source>
</evidence>
<reference evidence="10 11" key="1">
    <citation type="submission" date="2018-04" db="EMBL/GenBank/DDBJ databases">
        <title>Genome of Nocardioides gansuensis WSJ-1.</title>
        <authorList>
            <person name="Wu S."/>
            <person name="Wang G."/>
        </authorList>
    </citation>
    <scope>NUCLEOTIDE SEQUENCE [LARGE SCALE GENOMIC DNA]</scope>
    <source>
        <strain evidence="10 11">WSJ-1</strain>
    </source>
</reference>
<evidence type="ECO:0000256" key="2">
    <source>
        <dbReference type="ARBA" id="ARBA00012247"/>
    </source>
</evidence>
<gene>
    <name evidence="10" type="ORF">DDE18_03805</name>
</gene>
<evidence type="ECO:0000256" key="3">
    <source>
        <dbReference type="ARBA" id="ARBA00022729"/>
    </source>
</evidence>
<proteinExistence type="inferred from homology"/>
<dbReference type="AlphaFoldDB" id="A0A2T8FG97"/>